<sequence length="154" mass="16745">MRAVVAVGGGRVVELLKVMRLTEHPRRISQHLPLHQQLHGRPTVQQVATGTEVIEHRLLAVRLVQFLPQEAPPRPSLVKFMTNSLDLLSQVGEGVGLRLLDVVVGGVEDAPEAGHEGTLYQGLVLVHADLLLNHLKVVGGTSRQVLLQVVLPDV</sequence>
<evidence type="ECO:0000313" key="2">
    <source>
        <dbReference type="Proteomes" id="UP001209878"/>
    </source>
</evidence>
<dbReference type="AlphaFoldDB" id="A0AAD9P1H5"/>
<keyword evidence="2" id="KW-1185">Reference proteome</keyword>
<evidence type="ECO:0000313" key="1">
    <source>
        <dbReference type="EMBL" id="KAK2186309.1"/>
    </source>
</evidence>
<accession>A0AAD9P1H5</accession>
<comment type="caution">
    <text evidence="1">The sequence shown here is derived from an EMBL/GenBank/DDBJ whole genome shotgun (WGS) entry which is preliminary data.</text>
</comment>
<name>A0AAD9P1H5_RIDPI</name>
<gene>
    <name evidence="1" type="ORF">NP493_206g01010</name>
</gene>
<organism evidence="1 2">
    <name type="scientific">Ridgeia piscesae</name>
    <name type="common">Tubeworm</name>
    <dbReference type="NCBI Taxonomy" id="27915"/>
    <lineage>
        <taxon>Eukaryota</taxon>
        <taxon>Metazoa</taxon>
        <taxon>Spiralia</taxon>
        <taxon>Lophotrochozoa</taxon>
        <taxon>Annelida</taxon>
        <taxon>Polychaeta</taxon>
        <taxon>Sedentaria</taxon>
        <taxon>Canalipalpata</taxon>
        <taxon>Sabellida</taxon>
        <taxon>Siboglinidae</taxon>
        <taxon>Ridgeia</taxon>
    </lineage>
</organism>
<dbReference type="Proteomes" id="UP001209878">
    <property type="component" value="Unassembled WGS sequence"/>
</dbReference>
<protein>
    <submittedName>
        <fullName evidence="1">Uncharacterized protein</fullName>
    </submittedName>
</protein>
<reference evidence="1" key="1">
    <citation type="journal article" date="2023" name="Mol. Biol. Evol.">
        <title>Third-Generation Sequencing Reveals the Adaptive Role of the Epigenome in Three Deep-Sea Polychaetes.</title>
        <authorList>
            <person name="Perez M."/>
            <person name="Aroh O."/>
            <person name="Sun Y."/>
            <person name="Lan Y."/>
            <person name="Juniper S.K."/>
            <person name="Young C.R."/>
            <person name="Angers B."/>
            <person name="Qian P.Y."/>
        </authorList>
    </citation>
    <scope>NUCLEOTIDE SEQUENCE</scope>
    <source>
        <strain evidence="1">R07B-5</strain>
    </source>
</reference>
<proteinExistence type="predicted"/>
<dbReference type="EMBL" id="JAODUO010000205">
    <property type="protein sequence ID" value="KAK2186309.1"/>
    <property type="molecule type" value="Genomic_DNA"/>
</dbReference>